<dbReference type="AlphaFoldDB" id="A0ABD1FZR4"/>
<reference evidence="2 3" key="1">
    <citation type="submission" date="2024-06" db="EMBL/GenBank/DDBJ databases">
        <title>A chromosome level genome sequence of Diviner's sage (Salvia divinorum).</title>
        <authorList>
            <person name="Ford S.A."/>
            <person name="Ro D.-K."/>
            <person name="Ness R.W."/>
            <person name="Phillips M.A."/>
        </authorList>
    </citation>
    <scope>NUCLEOTIDE SEQUENCE [LARGE SCALE GENOMIC DNA]</scope>
    <source>
        <strain evidence="2">SAF-2024a</strain>
        <tissue evidence="2">Leaf</tissue>
    </source>
</reference>
<evidence type="ECO:0000256" key="1">
    <source>
        <dbReference type="SAM" id="MobiDB-lite"/>
    </source>
</evidence>
<accession>A0ABD1FZR4</accession>
<organism evidence="2 3">
    <name type="scientific">Salvia divinorum</name>
    <name type="common">Maria pastora</name>
    <name type="synonym">Diviner's sage</name>
    <dbReference type="NCBI Taxonomy" id="28513"/>
    <lineage>
        <taxon>Eukaryota</taxon>
        <taxon>Viridiplantae</taxon>
        <taxon>Streptophyta</taxon>
        <taxon>Embryophyta</taxon>
        <taxon>Tracheophyta</taxon>
        <taxon>Spermatophyta</taxon>
        <taxon>Magnoliopsida</taxon>
        <taxon>eudicotyledons</taxon>
        <taxon>Gunneridae</taxon>
        <taxon>Pentapetalae</taxon>
        <taxon>asterids</taxon>
        <taxon>lamiids</taxon>
        <taxon>Lamiales</taxon>
        <taxon>Lamiaceae</taxon>
        <taxon>Nepetoideae</taxon>
        <taxon>Mentheae</taxon>
        <taxon>Salviinae</taxon>
        <taxon>Salvia</taxon>
        <taxon>Salvia subgen. Calosphace</taxon>
    </lineage>
</organism>
<evidence type="ECO:0000313" key="2">
    <source>
        <dbReference type="EMBL" id="KAL1536321.1"/>
    </source>
</evidence>
<gene>
    <name evidence="2" type="ORF">AAHA92_28994</name>
</gene>
<sequence>MVFKASEPSSSSLKKSHSVGVKNVAVKNVTNRLKGRRSTLVPSRTLDGRKRLFLSPVPEDKQIRKKIVFTAESSPKKERPACKLAIFPCGNQAHADPPPSPGGLLVVHHPPGVNPLVIIKSTMPKKSSGLPAAECTAMGAVGAEGQKKVGAADKTEVEMVKLPEMEVSTNWGNEKQMEIAHFEKSRDYTIIFPSPTSSFIDGTEAFSHLATSGVAEMLDTAEGQPLLKRMSLDSTNPVLLPILPPQQAENRAWLTLKWSSRLYLLALYLTPRNTSLCWSVAEPRRFEITLKRVAPRGDLPLCGRGRQTWNQGHLKAYSK</sequence>
<dbReference type="Proteomes" id="UP001567538">
    <property type="component" value="Unassembled WGS sequence"/>
</dbReference>
<feature type="region of interest" description="Disordered" evidence="1">
    <location>
        <begin position="1"/>
        <end position="21"/>
    </location>
</feature>
<dbReference type="EMBL" id="JBEAFC010000011">
    <property type="protein sequence ID" value="KAL1536321.1"/>
    <property type="molecule type" value="Genomic_DNA"/>
</dbReference>
<evidence type="ECO:0000313" key="3">
    <source>
        <dbReference type="Proteomes" id="UP001567538"/>
    </source>
</evidence>
<proteinExistence type="predicted"/>
<keyword evidence="3" id="KW-1185">Reference proteome</keyword>
<feature type="compositionally biased region" description="Low complexity" evidence="1">
    <location>
        <begin position="1"/>
        <end position="13"/>
    </location>
</feature>
<comment type="caution">
    <text evidence="2">The sequence shown here is derived from an EMBL/GenBank/DDBJ whole genome shotgun (WGS) entry which is preliminary data.</text>
</comment>
<protein>
    <submittedName>
        <fullName evidence="2">Uncharacterized protein</fullName>
    </submittedName>
</protein>
<name>A0ABD1FZR4_SALDI</name>